<proteinExistence type="predicted"/>
<evidence type="ECO:0000313" key="4">
    <source>
        <dbReference type="Proteomes" id="UP001153069"/>
    </source>
</evidence>
<comment type="caution">
    <text evidence="3">The sequence shown here is derived from an EMBL/GenBank/DDBJ whole genome shotgun (WGS) entry which is preliminary data.</text>
</comment>
<name>A0A9N8HY22_9STRA</name>
<dbReference type="EMBL" id="CAICTM010002702">
    <property type="protein sequence ID" value="CAB9530006.1"/>
    <property type="molecule type" value="Genomic_DNA"/>
</dbReference>
<feature type="transmembrane region" description="Helical" evidence="2">
    <location>
        <begin position="87"/>
        <end position="111"/>
    </location>
</feature>
<protein>
    <submittedName>
        <fullName evidence="3">Uncharacterized protein</fullName>
    </submittedName>
</protein>
<feature type="compositionally biased region" description="Acidic residues" evidence="1">
    <location>
        <begin position="32"/>
        <end position="44"/>
    </location>
</feature>
<keyword evidence="2" id="KW-0472">Membrane</keyword>
<sequence length="146" mass="15785">MANTHTGFEDDEIVNEVDVDSYVKPNKKVDDNDNDNDDDDDDDSLASLVSDDLDATTGATETSTEDPSDNKHEIGGDESAAVFKQRLVVFLILFLAALGVSLTVYCLTAAAEHAEFEAQFDSTAQKVIDSFQDIVVQKFSALASLS</sequence>
<organism evidence="3 4">
    <name type="scientific">Seminavis robusta</name>
    <dbReference type="NCBI Taxonomy" id="568900"/>
    <lineage>
        <taxon>Eukaryota</taxon>
        <taxon>Sar</taxon>
        <taxon>Stramenopiles</taxon>
        <taxon>Ochrophyta</taxon>
        <taxon>Bacillariophyta</taxon>
        <taxon>Bacillariophyceae</taxon>
        <taxon>Bacillariophycidae</taxon>
        <taxon>Naviculales</taxon>
        <taxon>Naviculaceae</taxon>
        <taxon>Seminavis</taxon>
    </lineage>
</organism>
<dbReference type="Proteomes" id="UP001153069">
    <property type="component" value="Unassembled WGS sequence"/>
</dbReference>
<gene>
    <name evidence="3" type="ORF">SEMRO_2704_G335150.1</name>
</gene>
<feature type="region of interest" description="Disordered" evidence="1">
    <location>
        <begin position="18"/>
        <end position="75"/>
    </location>
</feature>
<dbReference type="AlphaFoldDB" id="A0A9N8HY22"/>
<feature type="non-terminal residue" evidence="3">
    <location>
        <position position="146"/>
    </location>
</feature>
<evidence type="ECO:0000256" key="2">
    <source>
        <dbReference type="SAM" id="Phobius"/>
    </source>
</evidence>
<evidence type="ECO:0000313" key="3">
    <source>
        <dbReference type="EMBL" id="CAB9530006.1"/>
    </source>
</evidence>
<keyword evidence="2" id="KW-1133">Transmembrane helix</keyword>
<evidence type="ECO:0000256" key="1">
    <source>
        <dbReference type="SAM" id="MobiDB-lite"/>
    </source>
</evidence>
<keyword evidence="4" id="KW-1185">Reference proteome</keyword>
<keyword evidence="2" id="KW-0812">Transmembrane</keyword>
<accession>A0A9N8HY22</accession>
<reference evidence="3" key="1">
    <citation type="submission" date="2020-06" db="EMBL/GenBank/DDBJ databases">
        <authorList>
            <consortium name="Plant Systems Biology data submission"/>
        </authorList>
    </citation>
    <scope>NUCLEOTIDE SEQUENCE</scope>
    <source>
        <strain evidence="3">D6</strain>
    </source>
</reference>